<comment type="similarity">
    <text evidence="2 9">Belongs to the membrane fusion protein (MFP) (TC 8.A.1) family.</text>
</comment>
<dbReference type="PRINTS" id="PR01490">
    <property type="entry name" value="RTXTOXIND"/>
</dbReference>
<keyword evidence="7 9" id="KW-1133">Transmembrane helix</keyword>
<accession>A0A0J6SSZ4</accession>
<feature type="domain" description="AprE-like beta-barrel" evidence="12">
    <location>
        <begin position="327"/>
        <end position="417"/>
    </location>
</feature>
<feature type="domain" description="AprE-like long alpha-helical hairpin" evidence="11">
    <location>
        <begin position="95"/>
        <end position="285"/>
    </location>
</feature>
<comment type="caution">
    <text evidence="13">The sequence shown here is derived from an EMBL/GenBank/DDBJ whole genome shotgun (WGS) entry which is preliminary data.</text>
</comment>
<evidence type="ECO:0000259" key="12">
    <source>
        <dbReference type="Pfam" id="PF26002"/>
    </source>
</evidence>
<evidence type="ECO:0000313" key="14">
    <source>
        <dbReference type="Proteomes" id="UP000036449"/>
    </source>
</evidence>
<dbReference type="PANTHER" id="PTHR30386:SF17">
    <property type="entry name" value="ALKALINE PROTEASE SECRETION PROTEIN APRE"/>
    <property type="match status" value="1"/>
</dbReference>
<evidence type="ECO:0000256" key="7">
    <source>
        <dbReference type="ARBA" id="ARBA00022989"/>
    </source>
</evidence>
<feature type="transmembrane region" description="Helical" evidence="9">
    <location>
        <begin position="21"/>
        <end position="40"/>
    </location>
</feature>
<dbReference type="Pfam" id="PF25994">
    <property type="entry name" value="HH_AprE"/>
    <property type="match status" value="1"/>
</dbReference>
<keyword evidence="10" id="KW-0175">Coiled coil</keyword>
<dbReference type="GO" id="GO:0005886">
    <property type="term" value="C:plasma membrane"/>
    <property type="evidence" value="ECO:0007669"/>
    <property type="project" value="UniProtKB-SubCell"/>
</dbReference>
<dbReference type="Gene3D" id="2.40.30.170">
    <property type="match status" value="1"/>
</dbReference>
<evidence type="ECO:0000256" key="2">
    <source>
        <dbReference type="ARBA" id="ARBA00009477"/>
    </source>
</evidence>
<organism evidence="13 14">
    <name type="scientific">Methylobacterium tarhaniae</name>
    <dbReference type="NCBI Taxonomy" id="1187852"/>
    <lineage>
        <taxon>Bacteria</taxon>
        <taxon>Pseudomonadati</taxon>
        <taxon>Pseudomonadota</taxon>
        <taxon>Alphaproteobacteria</taxon>
        <taxon>Hyphomicrobiales</taxon>
        <taxon>Methylobacteriaceae</taxon>
        <taxon>Methylobacterium</taxon>
    </lineage>
</organism>
<keyword evidence="4 9" id="KW-1003">Cell membrane</keyword>
<evidence type="ECO:0000256" key="9">
    <source>
        <dbReference type="RuleBase" id="RU365093"/>
    </source>
</evidence>
<name>A0A0J6SSZ4_9HYPH</name>
<protein>
    <recommendedName>
        <fullName evidence="9">Membrane fusion protein (MFP) family protein</fullName>
    </recommendedName>
</protein>
<evidence type="ECO:0000256" key="10">
    <source>
        <dbReference type="SAM" id="Coils"/>
    </source>
</evidence>
<dbReference type="EMBL" id="LABZ01000145">
    <property type="protein sequence ID" value="KMO36672.1"/>
    <property type="molecule type" value="Genomic_DNA"/>
</dbReference>
<dbReference type="NCBIfam" id="TIGR01843">
    <property type="entry name" value="type_I_hlyD"/>
    <property type="match status" value="1"/>
</dbReference>
<keyword evidence="8 9" id="KW-0472">Membrane</keyword>
<dbReference type="Pfam" id="PF26002">
    <property type="entry name" value="Beta-barrel_AprE"/>
    <property type="match status" value="1"/>
</dbReference>
<dbReference type="SUPFAM" id="SSF111369">
    <property type="entry name" value="HlyD-like secretion proteins"/>
    <property type="match status" value="1"/>
</dbReference>
<evidence type="ECO:0000259" key="11">
    <source>
        <dbReference type="Pfam" id="PF25994"/>
    </source>
</evidence>
<evidence type="ECO:0000256" key="6">
    <source>
        <dbReference type="ARBA" id="ARBA00022692"/>
    </source>
</evidence>
<dbReference type="AlphaFoldDB" id="A0A0J6SSZ4"/>
<dbReference type="Proteomes" id="UP000036449">
    <property type="component" value="Unassembled WGS sequence"/>
</dbReference>
<comment type="subcellular location">
    <subcellularLocation>
        <location evidence="1 9">Cell inner membrane</location>
        <topology evidence="1 9">Single-pass membrane protein</topology>
    </subcellularLocation>
</comment>
<reference evidence="13 14" key="1">
    <citation type="submission" date="2015-03" db="EMBL/GenBank/DDBJ databases">
        <title>Genome sequencing of Methylobacterium tarhaniae DSM 25844.</title>
        <authorList>
            <person name="Chaudhry V."/>
            <person name="Patil P.B."/>
        </authorList>
    </citation>
    <scope>NUCLEOTIDE SEQUENCE [LARGE SCALE GENOMIC DNA]</scope>
    <source>
        <strain evidence="13 14">DSM 25844</strain>
    </source>
</reference>
<dbReference type="OrthoDB" id="9810980at2"/>
<evidence type="ECO:0000256" key="8">
    <source>
        <dbReference type="ARBA" id="ARBA00023136"/>
    </source>
</evidence>
<keyword evidence="6 9" id="KW-0812">Transmembrane</keyword>
<proteinExistence type="inferred from homology"/>
<dbReference type="GO" id="GO:0015031">
    <property type="term" value="P:protein transport"/>
    <property type="evidence" value="ECO:0007669"/>
    <property type="project" value="InterPro"/>
</dbReference>
<dbReference type="PATRIC" id="fig|1187852.3.peg.1463"/>
<sequence length="440" mass="48513">MTSLVHVSAPPIATDWRKPVLAAYGLILVAFGGGAGWATIAKLESAAIAPGVIVAQTNKKTVQHLEGGIVRDILVRDGDSVQEGQLLMRMDDTQAKASLDTLRGQLIAARIQEARLLAERDQTFAITLPDELAAQRSDPAVVRALEDQTRNMRERQVYLRSQIDVLNAKIAQTEQELRALANDGEVAKQQLVTIDRELRGLNELLAKQLVPVSRVTPLERERYRLLGVIDRAASDSKKGAQAVQETKLTIIQAQKQFLQQVSTDIIDVRKTLSDLNEKERVAQDVLTRVEVRAPRTGIVQALKVFTLGAVVRPGDPLLEIAPTGDQLTVTVQISPADIDSVSEGLQAEVRFPSYHSRRVPYMHGQLRSVSYDRLTDPQNPQNIYFQGEVTVRSAAIPTEIKDKLKPGMPAEVVITTGEQTPIDYFLGPLFDRVGHGLREK</sequence>
<feature type="coiled-coil region" evidence="10">
    <location>
        <begin position="163"/>
        <end position="190"/>
    </location>
</feature>
<dbReference type="PANTHER" id="PTHR30386">
    <property type="entry name" value="MEMBRANE FUSION SUBUNIT OF EMRAB-TOLC MULTIDRUG EFFLUX PUMP"/>
    <property type="match status" value="1"/>
</dbReference>
<dbReference type="Gene3D" id="2.40.50.100">
    <property type="match status" value="1"/>
</dbReference>
<evidence type="ECO:0000256" key="4">
    <source>
        <dbReference type="ARBA" id="ARBA00022475"/>
    </source>
</evidence>
<evidence type="ECO:0000256" key="1">
    <source>
        <dbReference type="ARBA" id="ARBA00004377"/>
    </source>
</evidence>
<dbReference type="InterPro" id="IPR058982">
    <property type="entry name" value="Beta-barrel_AprE"/>
</dbReference>
<evidence type="ECO:0000256" key="5">
    <source>
        <dbReference type="ARBA" id="ARBA00022519"/>
    </source>
</evidence>
<dbReference type="RefSeq" id="WP_048452677.1">
    <property type="nucleotide sequence ID" value="NZ_LABZ01000145.1"/>
</dbReference>
<keyword evidence="5 9" id="KW-0997">Cell inner membrane</keyword>
<keyword evidence="14" id="KW-1185">Reference proteome</keyword>
<dbReference type="InterPro" id="IPR058781">
    <property type="entry name" value="HH_AprE-like"/>
</dbReference>
<dbReference type="InterPro" id="IPR010129">
    <property type="entry name" value="T1SS_HlyD"/>
</dbReference>
<gene>
    <name evidence="13" type="ORF">VQ03_20120</name>
</gene>
<dbReference type="InterPro" id="IPR050739">
    <property type="entry name" value="MFP"/>
</dbReference>
<evidence type="ECO:0000313" key="13">
    <source>
        <dbReference type="EMBL" id="KMO36672.1"/>
    </source>
</evidence>
<keyword evidence="3 9" id="KW-0813">Transport</keyword>
<evidence type="ECO:0000256" key="3">
    <source>
        <dbReference type="ARBA" id="ARBA00022448"/>
    </source>
</evidence>